<dbReference type="GO" id="GO:0017171">
    <property type="term" value="F:serine hydrolase activity"/>
    <property type="evidence" value="ECO:0007669"/>
    <property type="project" value="TreeGrafter"/>
</dbReference>
<evidence type="ECO:0000259" key="2">
    <source>
        <dbReference type="Pfam" id="PF00561"/>
    </source>
</evidence>
<evidence type="ECO:0000313" key="4">
    <source>
        <dbReference type="Proteomes" id="UP000010796"/>
    </source>
</evidence>
<dbReference type="RefSeq" id="WP_015265417.1">
    <property type="nucleotide sequence ID" value="NC_019904.1"/>
</dbReference>
<gene>
    <name evidence="3" type="ordered locus">Echvi_1589</name>
</gene>
<dbReference type="PATRIC" id="fig|926556.3.peg.1691"/>
<evidence type="ECO:0000256" key="1">
    <source>
        <dbReference type="SAM" id="SignalP"/>
    </source>
</evidence>
<reference evidence="4" key="1">
    <citation type="submission" date="2012-02" db="EMBL/GenBank/DDBJ databases">
        <title>The complete genome of Echinicola vietnamensis DSM 17526.</title>
        <authorList>
            <person name="Lucas S."/>
            <person name="Copeland A."/>
            <person name="Lapidus A."/>
            <person name="Glavina del Rio T."/>
            <person name="Dalin E."/>
            <person name="Tice H."/>
            <person name="Bruce D."/>
            <person name="Goodwin L."/>
            <person name="Pitluck S."/>
            <person name="Peters L."/>
            <person name="Ovchinnikova G."/>
            <person name="Teshima H."/>
            <person name="Kyrpides N."/>
            <person name="Mavromatis K."/>
            <person name="Ivanova N."/>
            <person name="Brettin T."/>
            <person name="Detter J.C."/>
            <person name="Han C."/>
            <person name="Larimer F."/>
            <person name="Land M."/>
            <person name="Hauser L."/>
            <person name="Markowitz V."/>
            <person name="Cheng J.-F."/>
            <person name="Hugenholtz P."/>
            <person name="Woyke T."/>
            <person name="Wu D."/>
            <person name="Brambilla E."/>
            <person name="Klenk H.-P."/>
            <person name="Eisen J.A."/>
        </authorList>
    </citation>
    <scope>NUCLEOTIDE SEQUENCE [LARGE SCALE GENOMIC DNA]</scope>
    <source>
        <strain evidence="4">DSM 17526 / LMG 23754 / KMM 6221</strain>
    </source>
</reference>
<sequence>MTKAIFAATVLLFLGIFQLTSAQQPYAGVVQSIDIQDYQGKKFTFTALTKYKSSNQMIGFAAYYDDQGRFLANHLGDGPAPMEGREWQMLTLSGKINKKAAKLLVGVLCQGKGAFSLDDMTLSIKGQPNDSLLLVNGNLEQHEVGVSAFISLNKDDSISITPSPLKKDNHILKLITNEESTAIGSNKNAGKRVNANGVALYYETYGKGDPLLLLHGADMSIASFNRIIPILAKHYKVIALDTRGHGQSSEDGKKLTYELYAEDVNAFLDELGLEAVNVLGWSDGGNTGLILAMNHPDKVKSLAAMAAVLYNDKSSVDPQVNKILSKQIKALENGALTDREAFSLRVKKSLLTEPNISPSSLSKITCPALIMAGENDYVKEAHTKLIADHISDATLVTFKDTGHNAPLEIPKKFSEIVVNFLKGN</sequence>
<keyword evidence="3" id="KW-0378">Hydrolase</keyword>
<dbReference type="PANTHER" id="PTHR46331:SF2">
    <property type="entry name" value="VALACYCLOVIR HYDROLASE"/>
    <property type="match status" value="1"/>
</dbReference>
<feature type="domain" description="AB hydrolase-1" evidence="2">
    <location>
        <begin position="210"/>
        <end position="335"/>
    </location>
</feature>
<dbReference type="InterPro" id="IPR029058">
    <property type="entry name" value="AB_hydrolase_fold"/>
</dbReference>
<dbReference type="PRINTS" id="PR00111">
    <property type="entry name" value="ABHYDROLASE"/>
</dbReference>
<accession>L0FVC7</accession>
<keyword evidence="3" id="KW-0012">Acyltransferase</keyword>
<dbReference type="SUPFAM" id="SSF53474">
    <property type="entry name" value="alpha/beta-Hydrolases"/>
    <property type="match status" value="1"/>
</dbReference>
<keyword evidence="1" id="KW-0732">Signal</keyword>
<dbReference type="HOGENOM" id="CLU_645328_0_0_10"/>
<dbReference type="GO" id="GO:0016746">
    <property type="term" value="F:acyltransferase activity"/>
    <property type="evidence" value="ECO:0007669"/>
    <property type="project" value="UniProtKB-KW"/>
</dbReference>
<keyword evidence="4" id="KW-1185">Reference proteome</keyword>
<name>L0FVC7_ECHVK</name>
<proteinExistence type="predicted"/>
<dbReference type="InterPro" id="IPR000073">
    <property type="entry name" value="AB_hydrolase_1"/>
</dbReference>
<dbReference type="eggNOG" id="COG0596">
    <property type="taxonomic scope" value="Bacteria"/>
</dbReference>
<dbReference type="Proteomes" id="UP000010796">
    <property type="component" value="Chromosome"/>
</dbReference>
<dbReference type="PANTHER" id="PTHR46331">
    <property type="entry name" value="VALACYCLOVIR HYDROLASE"/>
    <property type="match status" value="1"/>
</dbReference>
<dbReference type="Gene3D" id="3.40.50.1820">
    <property type="entry name" value="alpha/beta hydrolase"/>
    <property type="match status" value="1"/>
</dbReference>
<dbReference type="OrthoDB" id="9780932at2"/>
<feature type="chain" id="PRO_5003942763" evidence="1">
    <location>
        <begin position="23"/>
        <end position="424"/>
    </location>
</feature>
<dbReference type="AlphaFoldDB" id="L0FVC7"/>
<dbReference type="STRING" id="926556.Echvi_1589"/>
<dbReference type="Pfam" id="PF00561">
    <property type="entry name" value="Abhydrolase_1"/>
    <property type="match status" value="1"/>
</dbReference>
<dbReference type="KEGG" id="evi:Echvi_1589"/>
<protein>
    <submittedName>
        <fullName evidence="3">Putative hydrolase or acyltransferase of alpha/beta superfamily</fullName>
    </submittedName>
</protein>
<dbReference type="EMBL" id="CP003346">
    <property type="protein sequence ID" value="AGA77854.1"/>
    <property type="molecule type" value="Genomic_DNA"/>
</dbReference>
<feature type="signal peptide" evidence="1">
    <location>
        <begin position="1"/>
        <end position="22"/>
    </location>
</feature>
<keyword evidence="3" id="KW-0808">Transferase</keyword>
<organism evidence="3 4">
    <name type="scientific">Echinicola vietnamensis (strain DSM 17526 / LMG 23754 / KMM 6221)</name>
    <dbReference type="NCBI Taxonomy" id="926556"/>
    <lineage>
        <taxon>Bacteria</taxon>
        <taxon>Pseudomonadati</taxon>
        <taxon>Bacteroidota</taxon>
        <taxon>Cytophagia</taxon>
        <taxon>Cytophagales</taxon>
        <taxon>Cyclobacteriaceae</taxon>
        <taxon>Echinicola</taxon>
    </lineage>
</organism>
<evidence type="ECO:0000313" key="3">
    <source>
        <dbReference type="EMBL" id="AGA77854.1"/>
    </source>
</evidence>